<keyword evidence="3" id="KW-1185">Reference proteome</keyword>
<organism evidence="2 3">
    <name type="scientific">Arenibacter palladensis</name>
    <dbReference type="NCBI Taxonomy" id="237373"/>
    <lineage>
        <taxon>Bacteria</taxon>
        <taxon>Pseudomonadati</taxon>
        <taxon>Bacteroidota</taxon>
        <taxon>Flavobacteriia</taxon>
        <taxon>Flavobacteriales</taxon>
        <taxon>Flavobacteriaceae</taxon>
        <taxon>Arenibacter</taxon>
    </lineage>
</organism>
<dbReference type="EMBL" id="FQUX01000002">
    <property type="protein sequence ID" value="SHE99419.1"/>
    <property type="molecule type" value="Genomic_DNA"/>
</dbReference>
<gene>
    <name evidence="2" type="ORF">SAMN03080594_102275</name>
</gene>
<dbReference type="Gene3D" id="1.20.120.450">
    <property type="entry name" value="dinb family like domain"/>
    <property type="match status" value="1"/>
</dbReference>
<protein>
    <submittedName>
        <fullName evidence="2">DinB superfamily protein</fullName>
    </submittedName>
</protein>
<name>A0A1M4Y149_9FLAO</name>
<evidence type="ECO:0000313" key="2">
    <source>
        <dbReference type="EMBL" id="SHE99419.1"/>
    </source>
</evidence>
<dbReference type="AlphaFoldDB" id="A0A1M4Y149"/>
<reference evidence="3" key="1">
    <citation type="submission" date="2016-11" db="EMBL/GenBank/DDBJ databases">
        <authorList>
            <person name="Varghese N."/>
            <person name="Submissions S."/>
        </authorList>
    </citation>
    <scope>NUCLEOTIDE SEQUENCE [LARGE SCALE GENOMIC DNA]</scope>
    <source>
        <strain evidence="3">DSM 17539</strain>
    </source>
</reference>
<dbReference type="Proteomes" id="UP000184406">
    <property type="component" value="Unassembled WGS sequence"/>
</dbReference>
<dbReference type="RefSeq" id="WP_072861122.1">
    <property type="nucleotide sequence ID" value="NZ_FQUX01000002.1"/>
</dbReference>
<feature type="domain" description="DinB-like" evidence="1">
    <location>
        <begin position="24"/>
        <end position="172"/>
    </location>
</feature>
<sequence length="194" mass="22439">MNQETLLKELIQLTIKNMEVAKDLKNYNLTVLNWKKNSNSWSTLQCIEHLNLYGEFYLPEIEESILKNKFQAESFFKSGFIGNRLAKSMFPGDKMRKTKTSKSMYPSDKKLNNDILEIFVNQQEQLLKLLDLAKNVSLNRNRVSISMAKCIKLKLGDVLKVIIYHNRRHIVQASKALQAGLPLDGIIQFDSFIK</sequence>
<dbReference type="InterPro" id="IPR034660">
    <property type="entry name" value="DinB/YfiT-like"/>
</dbReference>
<accession>A0A1M4Y149</accession>
<dbReference type="SUPFAM" id="SSF109854">
    <property type="entry name" value="DinB/YfiT-like putative metalloenzymes"/>
    <property type="match status" value="1"/>
</dbReference>
<evidence type="ECO:0000259" key="1">
    <source>
        <dbReference type="Pfam" id="PF12867"/>
    </source>
</evidence>
<evidence type="ECO:0000313" key="3">
    <source>
        <dbReference type="Proteomes" id="UP000184406"/>
    </source>
</evidence>
<dbReference type="Pfam" id="PF12867">
    <property type="entry name" value="DinB_2"/>
    <property type="match status" value="1"/>
</dbReference>
<dbReference type="OrthoDB" id="1524454at2"/>
<dbReference type="InterPro" id="IPR024775">
    <property type="entry name" value="DinB-like"/>
</dbReference>
<proteinExistence type="predicted"/>